<dbReference type="Proteomes" id="UP001229081">
    <property type="component" value="Unassembled WGS sequence"/>
</dbReference>
<reference evidence="2" key="1">
    <citation type="submission" date="2023-06" db="EMBL/GenBank/DDBJ databases">
        <title>Identification of two novel mycobacterium reveal diversities and complexities of Mycobacterium gordonae clade.</title>
        <authorList>
            <person name="Matsumoto Y."/>
            <person name="Nakamura S."/>
            <person name="Motooka D."/>
            <person name="Fukushima K."/>
        </authorList>
    </citation>
    <scope>NUCLEOTIDE SEQUENCE</scope>
    <source>
        <strain evidence="2">TY812</strain>
    </source>
</reference>
<feature type="transmembrane region" description="Helical" evidence="1">
    <location>
        <begin position="22"/>
        <end position="45"/>
    </location>
</feature>
<organism evidence="2 3">
    <name type="scientific">Mycobacterium paragordonae</name>
    <dbReference type="NCBI Taxonomy" id="1389713"/>
    <lineage>
        <taxon>Bacteria</taxon>
        <taxon>Bacillati</taxon>
        <taxon>Actinomycetota</taxon>
        <taxon>Actinomycetes</taxon>
        <taxon>Mycobacteriales</taxon>
        <taxon>Mycobacteriaceae</taxon>
        <taxon>Mycobacterium</taxon>
    </lineage>
</organism>
<sequence>MSTHVWADERKPATTTAVAGEAMWIVTVDALVVVVLALVFSCIAAGENELTTWPMPAGQVCGPAGVRSCVVAVGISINTEGYRER</sequence>
<dbReference type="AlphaFoldDB" id="A0AAJ1S8Y7"/>
<proteinExistence type="predicted"/>
<evidence type="ECO:0000313" key="2">
    <source>
        <dbReference type="EMBL" id="MDP7739528.1"/>
    </source>
</evidence>
<name>A0AAJ1S8Y7_9MYCO</name>
<dbReference type="RefSeq" id="WP_306255953.1">
    <property type="nucleotide sequence ID" value="NZ_JAUFSA010000006.1"/>
</dbReference>
<comment type="caution">
    <text evidence="2">The sequence shown here is derived from an EMBL/GenBank/DDBJ whole genome shotgun (WGS) entry which is preliminary data.</text>
</comment>
<evidence type="ECO:0000256" key="1">
    <source>
        <dbReference type="SAM" id="Phobius"/>
    </source>
</evidence>
<keyword evidence="1" id="KW-0472">Membrane</keyword>
<gene>
    <name evidence="2" type="ORF">QXL92_32895</name>
</gene>
<keyword evidence="1" id="KW-1133">Transmembrane helix</keyword>
<dbReference type="EMBL" id="JAUFSA010000006">
    <property type="protein sequence ID" value="MDP7739528.1"/>
    <property type="molecule type" value="Genomic_DNA"/>
</dbReference>
<evidence type="ECO:0000313" key="3">
    <source>
        <dbReference type="Proteomes" id="UP001229081"/>
    </source>
</evidence>
<accession>A0AAJ1S8Y7</accession>
<protein>
    <submittedName>
        <fullName evidence="2">Uncharacterized protein</fullName>
    </submittedName>
</protein>
<keyword evidence="1" id="KW-0812">Transmembrane</keyword>